<dbReference type="AlphaFoldDB" id="A0A0H4VA78"/>
<reference evidence="4" key="2">
    <citation type="submission" date="2015-04" db="EMBL/GenBank/DDBJ databases">
        <title>The complete genome sequence of Erythrobacter sp. s21-N3.</title>
        <authorList>
            <person name="Zhuang L."/>
            <person name="Liu Y."/>
            <person name="Shao Z."/>
        </authorList>
    </citation>
    <scope>NUCLEOTIDE SEQUENCE [LARGE SCALE GENOMIC DNA]</scope>
    <source>
        <strain evidence="4">s21-N3</strain>
    </source>
</reference>
<gene>
    <name evidence="3" type="ORF">CP97_04025</name>
</gene>
<feature type="signal peptide" evidence="1">
    <location>
        <begin position="1"/>
        <end position="24"/>
    </location>
</feature>
<accession>A0A0H4VA78</accession>
<sequence length="200" mass="20209">MKQSAIALLAACALATGCATPAYVSPVEVTRFVGNTPAFLGQGTINITSAAGDDADSLAFAVYADAVQQELQSLGYRVVTKNGGQVAIVDIDAYIEDGEGRRSPVGVGVGGGTGSYGSGVGVGVGINLNSLGGPPPESIERQLFVAIKSSEGGANLWEGRASMTATSNSDYASETAAAQRIVDALFEQFPGVSGETISVE</sequence>
<dbReference type="Pfam" id="PF13590">
    <property type="entry name" value="DUF4136"/>
    <property type="match status" value="1"/>
</dbReference>
<dbReference type="PROSITE" id="PS51257">
    <property type="entry name" value="PROKAR_LIPOPROTEIN"/>
    <property type="match status" value="1"/>
</dbReference>
<evidence type="ECO:0000259" key="2">
    <source>
        <dbReference type="Pfam" id="PF13590"/>
    </source>
</evidence>
<keyword evidence="4" id="KW-1185">Reference proteome</keyword>
<reference evidence="3 4" key="1">
    <citation type="journal article" date="2015" name="Int. J. Syst. Evol. Microbiol.">
        <title>Erythrobacter atlanticus sp. nov., a bacterium from ocean sediment able to degrade polycyclic aromatic hydrocarbons.</title>
        <authorList>
            <person name="Zhuang L."/>
            <person name="Liu Y."/>
            <person name="Wang L."/>
            <person name="Wang W."/>
            <person name="Shao Z."/>
        </authorList>
    </citation>
    <scope>NUCLEOTIDE SEQUENCE [LARGE SCALE GENOMIC DNA]</scope>
    <source>
        <strain evidence="4">s21-N3</strain>
    </source>
</reference>
<protein>
    <recommendedName>
        <fullName evidence="2">DUF4136 domain-containing protein</fullName>
    </recommendedName>
</protein>
<keyword evidence="1" id="KW-0732">Signal</keyword>
<evidence type="ECO:0000313" key="4">
    <source>
        <dbReference type="Proteomes" id="UP000059113"/>
    </source>
</evidence>
<name>A0A0H4VA78_9SPHN</name>
<dbReference type="PATRIC" id="fig|1648404.4.peg.845"/>
<dbReference type="Proteomes" id="UP000059113">
    <property type="component" value="Chromosome"/>
</dbReference>
<dbReference type="EMBL" id="CP011310">
    <property type="protein sequence ID" value="AKQ41380.1"/>
    <property type="molecule type" value="Genomic_DNA"/>
</dbReference>
<evidence type="ECO:0000256" key="1">
    <source>
        <dbReference type="SAM" id="SignalP"/>
    </source>
</evidence>
<dbReference type="InterPro" id="IPR025411">
    <property type="entry name" value="DUF4136"/>
</dbReference>
<dbReference type="KEGG" id="ery:CP97_04025"/>
<dbReference type="RefSeq" id="WP_048884892.1">
    <property type="nucleotide sequence ID" value="NZ_CP011310.1"/>
</dbReference>
<dbReference type="STRING" id="1648404.CP97_04025"/>
<organism evidence="3 4">
    <name type="scientific">Aurantiacibacter atlanticus</name>
    <dbReference type="NCBI Taxonomy" id="1648404"/>
    <lineage>
        <taxon>Bacteria</taxon>
        <taxon>Pseudomonadati</taxon>
        <taxon>Pseudomonadota</taxon>
        <taxon>Alphaproteobacteria</taxon>
        <taxon>Sphingomonadales</taxon>
        <taxon>Erythrobacteraceae</taxon>
        <taxon>Aurantiacibacter</taxon>
    </lineage>
</organism>
<evidence type="ECO:0000313" key="3">
    <source>
        <dbReference type="EMBL" id="AKQ41380.1"/>
    </source>
</evidence>
<feature type="domain" description="DUF4136" evidence="2">
    <location>
        <begin position="53"/>
        <end position="191"/>
    </location>
</feature>
<feature type="chain" id="PRO_5005211595" description="DUF4136 domain-containing protein" evidence="1">
    <location>
        <begin position="25"/>
        <end position="200"/>
    </location>
</feature>
<proteinExistence type="predicted"/>
<dbReference type="OrthoDB" id="7428103at2"/>